<dbReference type="Proteomes" id="UP000595437">
    <property type="component" value="Chromosome 21"/>
</dbReference>
<evidence type="ECO:0000313" key="1">
    <source>
        <dbReference type="EMBL" id="QQP31389.1"/>
    </source>
</evidence>
<feature type="non-terminal residue" evidence="1">
    <location>
        <position position="1"/>
    </location>
</feature>
<dbReference type="SUPFAM" id="SSF57850">
    <property type="entry name" value="RING/U-box"/>
    <property type="match status" value="1"/>
</dbReference>
<protein>
    <submittedName>
        <fullName evidence="1">Uncharacterized protein</fullName>
    </submittedName>
</protein>
<dbReference type="EMBL" id="CP045910">
    <property type="protein sequence ID" value="QQP31389.1"/>
    <property type="molecule type" value="Genomic_DNA"/>
</dbReference>
<proteinExistence type="predicted"/>
<dbReference type="Gene3D" id="3.30.40.10">
    <property type="entry name" value="Zinc/RING finger domain, C3HC4 (zinc finger)"/>
    <property type="match status" value="1"/>
</dbReference>
<keyword evidence="2" id="KW-1185">Reference proteome</keyword>
<dbReference type="OrthoDB" id="106784at2759"/>
<reference evidence="2" key="1">
    <citation type="submission" date="2021-01" db="EMBL/GenBank/DDBJ databases">
        <title>Caligus Genome Assembly.</title>
        <authorList>
            <person name="Gallardo-Escarate C."/>
        </authorList>
    </citation>
    <scope>NUCLEOTIDE SEQUENCE [LARGE SCALE GENOMIC DNA]</scope>
</reference>
<dbReference type="InterPro" id="IPR013083">
    <property type="entry name" value="Znf_RING/FYVE/PHD"/>
</dbReference>
<accession>A0A7T8GL26</accession>
<sequence>MYMVNELETQAYRNKKVDKPVWDNEDPSASAGNLLLSKPDIPSDLTCPVCHDLFKDAIMLPTCACATCDECAPNPTTVLMTSYHVESFETK</sequence>
<evidence type="ECO:0000313" key="2">
    <source>
        <dbReference type="Proteomes" id="UP000595437"/>
    </source>
</evidence>
<gene>
    <name evidence="1" type="ORF">FKW44_024982</name>
</gene>
<organism evidence="1 2">
    <name type="scientific">Caligus rogercresseyi</name>
    <name type="common">Sea louse</name>
    <dbReference type="NCBI Taxonomy" id="217165"/>
    <lineage>
        <taxon>Eukaryota</taxon>
        <taxon>Metazoa</taxon>
        <taxon>Ecdysozoa</taxon>
        <taxon>Arthropoda</taxon>
        <taxon>Crustacea</taxon>
        <taxon>Multicrustacea</taxon>
        <taxon>Hexanauplia</taxon>
        <taxon>Copepoda</taxon>
        <taxon>Siphonostomatoida</taxon>
        <taxon>Caligidae</taxon>
        <taxon>Caligus</taxon>
    </lineage>
</organism>
<name>A0A7T8GL26_CALRO</name>
<dbReference type="AlphaFoldDB" id="A0A7T8GL26"/>